<dbReference type="Gene3D" id="4.10.60.10">
    <property type="entry name" value="Zinc finger, CCHC-type"/>
    <property type="match status" value="1"/>
</dbReference>
<dbReference type="PROSITE" id="PS50158">
    <property type="entry name" value="ZF_CCHC"/>
    <property type="match status" value="1"/>
</dbReference>
<dbReference type="InterPro" id="IPR036875">
    <property type="entry name" value="Znf_CCHC_sf"/>
</dbReference>
<accession>A0A2H9T320</accession>
<sequence length="408" mass="47257">MRKTEPKHRYGTRSRGRLSEDSDEDYAHTRRRRGRQSRPPSKHRKYFRDEESDDDLSFTAPLRSSKGRPPILPKHLEFDGRSNWSLFKQKFTRYADAAGWTIEERRDALCWGLTGKAGDFYHLLTEMNSSMSYRKLIAEFDKRFQASELQETLQAKFQMANQDLDETLHDWADRVLGLAVKAYKDLPESWIRKHAIMRFCLGCKEREAGKHACMQKHKTLEDAIEEIEWYRCIHHPQDSKKKSRSEALPIYRTQHYEDSSASSDEEIDVREVRRFAGAPRKEKRTPSQTKTPPISSILKKSSNSPTLEQRVASLEGGVSSLQSQLSQLTLRMDAQNKDIGSKFDMLLTEFKSRGRSRSPSPKHSNCFKCNQPGHYMRDCPEAKKEVTFKEEGSLNIVGLEKKDDSSTQ</sequence>
<dbReference type="PANTHER" id="PTHR33223">
    <property type="entry name" value="CCHC-TYPE DOMAIN-CONTAINING PROTEIN"/>
    <property type="match status" value="1"/>
</dbReference>
<feature type="region of interest" description="Disordered" evidence="1">
    <location>
        <begin position="1"/>
        <end position="52"/>
    </location>
</feature>
<organism evidence="3">
    <name type="scientific">invertebrate metagenome</name>
    <dbReference type="NCBI Taxonomy" id="1711999"/>
    <lineage>
        <taxon>unclassified sequences</taxon>
        <taxon>metagenomes</taxon>
        <taxon>organismal metagenomes</taxon>
    </lineage>
</organism>
<feature type="domain" description="CCHC-type" evidence="2">
    <location>
        <begin position="366"/>
        <end position="381"/>
    </location>
</feature>
<dbReference type="AlphaFoldDB" id="A0A2H9T320"/>
<comment type="caution">
    <text evidence="3">The sequence shown here is derived from an EMBL/GenBank/DDBJ whole genome shotgun (WGS) entry which is preliminary data.</text>
</comment>
<dbReference type="InterPro" id="IPR001878">
    <property type="entry name" value="Znf_CCHC"/>
</dbReference>
<feature type="region of interest" description="Disordered" evidence="1">
    <location>
        <begin position="255"/>
        <end position="306"/>
    </location>
</feature>
<proteinExistence type="predicted"/>
<reference evidence="3" key="1">
    <citation type="journal article" date="2017" name="Appl. Environ. Microbiol.">
        <title>Molecular characterization of an Endozoicomonas-like organism causing infection in king scallop Pecten maximus L.</title>
        <authorList>
            <person name="Cano I."/>
            <person name="van Aerle R."/>
            <person name="Ross S."/>
            <person name="Verner-Jeffreys D.W."/>
            <person name="Paley R.K."/>
            <person name="Rimmer G."/>
            <person name="Ryder D."/>
            <person name="Hooper P."/>
            <person name="Stone D."/>
            <person name="Feist S.W."/>
        </authorList>
    </citation>
    <scope>NUCLEOTIDE SEQUENCE</scope>
</reference>
<feature type="compositionally biased region" description="Basic and acidic residues" evidence="1">
    <location>
        <begin position="17"/>
        <end position="28"/>
    </location>
</feature>
<dbReference type="PANTHER" id="PTHR33223:SF6">
    <property type="entry name" value="CCHC-TYPE DOMAIN-CONTAINING PROTEIN"/>
    <property type="match status" value="1"/>
</dbReference>
<dbReference type="EMBL" id="NSIT01000486">
    <property type="protein sequence ID" value="PJE77594.1"/>
    <property type="molecule type" value="Genomic_DNA"/>
</dbReference>
<dbReference type="GO" id="GO:0008270">
    <property type="term" value="F:zinc ion binding"/>
    <property type="evidence" value="ECO:0007669"/>
    <property type="project" value="InterPro"/>
</dbReference>
<protein>
    <recommendedName>
        <fullName evidence="2">CCHC-type domain-containing protein</fullName>
    </recommendedName>
</protein>
<evidence type="ECO:0000259" key="2">
    <source>
        <dbReference type="PROSITE" id="PS50158"/>
    </source>
</evidence>
<name>A0A2H9T320_9ZZZZ</name>
<feature type="compositionally biased region" description="Basic residues" evidence="1">
    <location>
        <begin position="29"/>
        <end position="46"/>
    </location>
</feature>
<feature type="compositionally biased region" description="Basic residues" evidence="1">
    <location>
        <begin position="1"/>
        <end position="16"/>
    </location>
</feature>
<dbReference type="GO" id="GO:0003676">
    <property type="term" value="F:nucleic acid binding"/>
    <property type="evidence" value="ECO:0007669"/>
    <property type="project" value="InterPro"/>
</dbReference>
<dbReference type="Pfam" id="PF00098">
    <property type="entry name" value="zf-CCHC"/>
    <property type="match status" value="1"/>
</dbReference>
<evidence type="ECO:0000313" key="3">
    <source>
        <dbReference type="EMBL" id="PJE77594.1"/>
    </source>
</evidence>
<gene>
    <name evidence="3" type="ORF">CI610_03479</name>
</gene>
<evidence type="ECO:0000256" key="1">
    <source>
        <dbReference type="SAM" id="MobiDB-lite"/>
    </source>
</evidence>
<dbReference type="SUPFAM" id="SSF57756">
    <property type="entry name" value="Retrovirus zinc finger-like domains"/>
    <property type="match status" value="1"/>
</dbReference>
<feature type="compositionally biased region" description="Polar residues" evidence="1">
    <location>
        <begin position="286"/>
        <end position="306"/>
    </location>
</feature>
<dbReference type="SMART" id="SM00343">
    <property type="entry name" value="ZnF_C2HC"/>
    <property type="match status" value="1"/>
</dbReference>